<evidence type="ECO:0000313" key="11">
    <source>
        <dbReference type="EMBL" id="ALU29640.1"/>
    </source>
</evidence>
<dbReference type="PANTHER" id="PTHR43253:SF1">
    <property type="entry name" value="TRICORN PROTEASE HOMOLOG 2-RELATED"/>
    <property type="match status" value="1"/>
</dbReference>
<dbReference type="PIRSF" id="PIRSF036421">
    <property type="entry name" value="Tricorn_protease"/>
    <property type="match status" value="1"/>
</dbReference>
<dbReference type="Pfam" id="PF03572">
    <property type="entry name" value="Peptidase_S41"/>
    <property type="match status" value="1"/>
</dbReference>
<keyword evidence="4 7" id="KW-0645">Protease</keyword>
<feature type="domain" description="Tail specific protease" evidence="10">
    <location>
        <begin position="795"/>
        <end position="985"/>
    </location>
</feature>
<evidence type="ECO:0000256" key="8">
    <source>
        <dbReference type="PIRSR" id="PIRSR036421-1"/>
    </source>
</evidence>
<organism evidence="11 14">
    <name type="scientific">Sulfolobus acidocaldarius</name>
    <dbReference type="NCBI Taxonomy" id="2285"/>
    <lineage>
        <taxon>Archaea</taxon>
        <taxon>Thermoproteota</taxon>
        <taxon>Thermoprotei</taxon>
        <taxon>Sulfolobales</taxon>
        <taxon>Sulfolobaceae</taxon>
        <taxon>Sulfolobus</taxon>
    </lineage>
</organism>
<keyword evidence="3 7" id="KW-0963">Cytoplasm</keyword>
<dbReference type="SUPFAM" id="SSF52096">
    <property type="entry name" value="ClpP/crotonase"/>
    <property type="match status" value="1"/>
</dbReference>
<comment type="subcellular location">
    <subcellularLocation>
        <location evidence="1 7">Cytoplasm</location>
    </subcellularLocation>
</comment>
<dbReference type="SUPFAM" id="SSF69322">
    <property type="entry name" value="Tricorn protease domain 2"/>
    <property type="match status" value="1"/>
</dbReference>
<sequence>MKGYYMYPDIRNDFVAFTTDDDVWLMSLKDMRPIRVTTDTGVSIKPKISPDGKRIAFTTLWLRSGKQGADVFIVEDGRSKRVTYFNRPTTWVAGWLSDKEIMVITDYHTPFNAWTEAYKVNVNDESYEPLPYGIVSNISIKNETIVIARGYQDLPFWKGYRGGTKGELWISFDAGETFKKFLSLNGIISHPMILNDRVYFLSDHESVSNLYSVDMQGENLLKHTNFSDYYCRNASSDGKRIVFQRAGDIYLFDPQTNNTIKLEIEVFTERKKKRPKFVSTMEYLTDVDVNQNYIGLIVRGKPFIMRPWEGPVVQLGEKQGVKYRELQFLSNEDIAVVDSNENKLLILSKDGKIKQKVEKDFGRIEKIKASPDGKKLLISNNRLELWLYDLESKKEKLIDKSSYGIIREFDWHPTGEWFSYAFPEGFRTQSIKIANVSGNIIRVTSPYAFDFSPSFDPDGKFLYFLSARTLDPSSDKFIFNMSFQRVIKPYLVVLSKAYSPFNQPLEEVKHDKNVDPEGIQYRVIPFPVEEDNYVKISGAKSNKVLLYSQPIRGQLNPQEDTLGKIEIFDIEIKSKEVFAENVRNFVITKDGSKVLLVFKDSIRLVNATTKPDLSTQGIKGGVVDTTRIKVLVDPEKEWRQMLFETWKLMKENYWSAEKLQGWDSVLDKYEKLLDRVSTRYELSDVLKEMQGETKTSHSYETPYDFETAEPLVIGGLGAEFNYDEQRECFKIVKIYSGDPTNEGERSPLKDPGVELNEGDCIYSIDGEKVRKGSINSHFINKDQAILEVLTSDGKNRTVSVRLMKDEKYLMYRHWVEKNREYVHKMSDGKLGYVHVPDMMYQGFAEFFRLFISEFYRQGLIVDVRFNRGGFISGLILQRLLLRREGYDVPRNGERIPFPYLSSPKVIVAVTNENAGSDGDIFSYLFKKYKIGILIGRRTWGGVIGISPRHLLVDKTVVTQPEFAAIFDEVGLGIENYGVDPDIEVDNYPQDYRTGKDRQLDKAIEIALKQMNT</sequence>
<evidence type="ECO:0000313" key="14">
    <source>
        <dbReference type="Proteomes" id="UP000065473"/>
    </source>
</evidence>
<evidence type="ECO:0000256" key="4">
    <source>
        <dbReference type="ARBA" id="ARBA00022670"/>
    </source>
</evidence>
<dbReference type="EMBL" id="CP013694">
    <property type="protein sequence ID" value="ALU29640.1"/>
    <property type="molecule type" value="Genomic_DNA"/>
</dbReference>
<dbReference type="GO" id="GO:0005737">
    <property type="term" value="C:cytoplasm"/>
    <property type="evidence" value="ECO:0007669"/>
    <property type="project" value="UniProtKB-SubCell"/>
</dbReference>
<dbReference type="STRING" id="1435377.SUSAZ_10815"/>
<dbReference type="PaxDb" id="1435377-SUSAZ_10815"/>
<dbReference type="InterPro" id="IPR029045">
    <property type="entry name" value="ClpP/crotonase-like_dom_sf"/>
</dbReference>
<dbReference type="Pfam" id="PF14684">
    <property type="entry name" value="Tricorn_C1"/>
    <property type="match status" value="1"/>
</dbReference>
<evidence type="ECO:0000256" key="2">
    <source>
        <dbReference type="ARBA" id="ARBA00008524"/>
    </source>
</evidence>
<proteinExistence type="inferred from homology"/>
<evidence type="ECO:0000256" key="5">
    <source>
        <dbReference type="ARBA" id="ARBA00022801"/>
    </source>
</evidence>
<accession>A0A0U3GMT3</accession>
<dbReference type="Gene3D" id="3.90.226.10">
    <property type="entry name" value="2-enoyl-CoA Hydratase, Chain A, domain 1"/>
    <property type="match status" value="1"/>
</dbReference>
<dbReference type="Proteomes" id="UP000060043">
    <property type="component" value="Chromosome"/>
</dbReference>
<feature type="active site" description="Charge relay system" evidence="8">
    <location>
        <position position="697"/>
    </location>
</feature>
<dbReference type="OrthoDB" id="25019at2157"/>
<dbReference type="InterPro" id="IPR028204">
    <property type="entry name" value="Tricorn_C1"/>
</dbReference>
<evidence type="ECO:0000256" key="7">
    <source>
        <dbReference type="PIRNR" id="PIRNR036421"/>
    </source>
</evidence>
<dbReference type="Gene3D" id="3.30.750.44">
    <property type="match status" value="1"/>
</dbReference>
<dbReference type="InterPro" id="IPR012393">
    <property type="entry name" value="Tricorn_protease"/>
</dbReference>
<dbReference type="SUPFAM" id="SSF50156">
    <property type="entry name" value="PDZ domain-like"/>
    <property type="match status" value="1"/>
</dbReference>
<feature type="site" description="Transition state stabilizer; via amide nitrogen" evidence="9">
    <location>
        <position position="917"/>
    </location>
</feature>
<protein>
    <recommendedName>
        <fullName evidence="7">Tricorn protease homolog</fullName>
        <ecNumber evidence="7">3.4.21.-</ecNumber>
    </recommendedName>
</protein>
<dbReference type="Pfam" id="PF26549">
    <property type="entry name" value="Tricorn_N"/>
    <property type="match status" value="1"/>
</dbReference>
<gene>
    <name evidence="11" type="ORF">ATY89_06595</name>
    <name evidence="12" type="ORF">ATZ20_09620</name>
</gene>
<dbReference type="AlphaFoldDB" id="A0A0U3GMT3"/>
<dbReference type="CDD" id="cd07562">
    <property type="entry name" value="Peptidase_S41_TRI"/>
    <property type="match status" value="1"/>
</dbReference>
<dbReference type="Proteomes" id="UP000065473">
    <property type="component" value="Chromosome"/>
</dbReference>
<dbReference type="PANTHER" id="PTHR43253">
    <property type="entry name" value="TRICORN PROTEASE HOMOLOG 2-RELATED"/>
    <property type="match status" value="1"/>
</dbReference>
<evidence type="ECO:0000256" key="1">
    <source>
        <dbReference type="ARBA" id="ARBA00004496"/>
    </source>
</evidence>
<evidence type="ECO:0000313" key="12">
    <source>
        <dbReference type="EMBL" id="ALU32374.1"/>
    </source>
</evidence>
<feature type="active site" description="Nucleophile" evidence="8">
    <location>
        <position position="916"/>
    </location>
</feature>
<reference evidence="13 14" key="1">
    <citation type="submission" date="2015-12" db="EMBL/GenBank/DDBJ databases">
        <title>A stable core within a dynamic pangenome in Sulfolobus acidocaldarius.</title>
        <authorList>
            <person name="Anderson R."/>
            <person name="Kouris A."/>
            <person name="Seward C."/>
            <person name="Campbell K."/>
            <person name="Whitaker R."/>
        </authorList>
    </citation>
    <scope>NUCLEOTIDE SEQUENCE [LARGE SCALE GENOMIC DNA]</scope>
    <source>
        <strain evidence="11 14">GG12-C01-09</strain>
        <strain evidence="12 13">NG05B_CO5_07</strain>
    </source>
</reference>
<dbReference type="EMBL" id="CP013695">
    <property type="protein sequence ID" value="ALU32374.1"/>
    <property type="molecule type" value="Genomic_DNA"/>
</dbReference>
<evidence type="ECO:0000259" key="10">
    <source>
        <dbReference type="SMART" id="SM00245"/>
    </source>
</evidence>
<feature type="active site" description="Charge relay system" evidence="8">
    <location>
        <position position="974"/>
    </location>
</feature>
<dbReference type="GeneID" id="14552814"/>
<comment type="function">
    <text evidence="7">Degrades oligopeptides.</text>
</comment>
<dbReference type="Pfam" id="PF26550">
    <property type="entry name" value="Tricorn_2nd"/>
    <property type="match status" value="1"/>
</dbReference>
<dbReference type="SUPFAM" id="SSF69304">
    <property type="entry name" value="Tricorn protease N-terminal domain"/>
    <property type="match status" value="1"/>
</dbReference>
<dbReference type="InterPro" id="IPR005151">
    <property type="entry name" value="Tail-specific_protease"/>
</dbReference>
<dbReference type="GO" id="GO:0006508">
    <property type="term" value="P:proteolysis"/>
    <property type="evidence" value="ECO:0007669"/>
    <property type="project" value="UniProtKB-UniRule"/>
</dbReference>
<comment type="similarity">
    <text evidence="2 7">Belongs to the peptidase S41B family.</text>
</comment>
<dbReference type="Gene3D" id="2.130.10.10">
    <property type="entry name" value="YVTN repeat-like/Quinoprotein amine dehydrogenase"/>
    <property type="match status" value="1"/>
</dbReference>
<keyword evidence="5 7" id="KW-0378">Hydrolase</keyword>
<dbReference type="InterPro" id="IPR029414">
    <property type="entry name" value="Tricorn_PDZ"/>
</dbReference>
<evidence type="ECO:0000256" key="9">
    <source>
        <dbReference type="PIRSR" id="PIRSR036421-3"/>
    </source>
</evidence>
<dbReference type="RefSeq" id="WP_015385796.1">
    <property type="nucleotide sequence ID" value="NZ_BHWZ01000006.1"/>
</dbReference>
<dbReference type="GO" id="GO:0008236">
    <property type="term" value="F:serine-type peptidase activity"/>
    <property type="evidence" value="ECO:0007669"/>
    <property type="project" value="UniProtKB-UniRule"/>
</dbReference>
<evidence type="ECO:0000256" key="6">
    <source>
        <dbReference type="ARBA" id="ARBA00022825"/>
    </source>
</evidence>
<evidence type="ECO:0000313" key="13">
    <source>
        <dbReference type="Proteomes" id="UP000060043"/>
    </source>
</evidence>
<dbReference type="InterPro" id="IPR015943">
    <property type="entry name" value="WD40/YVTN_repeat-like_dom_sf"/>
</dbReference>
<evidence type="ECO:0000256" key="3">
    <source>
        <dbReference type="ARBA" id="ARBA00022490"/>
    </source>
</evidence>
<dbReference type="Gene3D" id="2.120.10.60">
    <property type="entry name" value="Tricorn protease N-terminal domain"/>
    <property type="match status" value="1"/>
</dbReference>
<keyword evidence="6 7" id="KW-0720">Serine protease</keyword>
<dbReference type="InterPro" id="IPR036034">
    <property type="entry name" value="PDZ_sf"/>
</dbReference>
<name>A0A0U3GMT3_9CREN</name>
<dbReference type="SMART" id="SM00245">
    <property type="entry name" value="TSPc"/>
    <property type="match status" value="1"/>
</dbReference>
<dbReference type="Pfam" id="PF14685">
    <property type="entry name" value="PDZ_Tricorn"/>
    <property type="match status" value="1"/>
</dbReference>
<dbReference type="Gene3D" id="2.30.42.10">
    <property type="match status" value="1"/>
</dbReference>
<dbReference type="EC" id="3.4.21.-" evidence="7"/>